<evidence type="ECO:0000256" key="2">
    <source>
        <dbReference type="SAM" id="Phobius"/>
    </source>
</evidence>
<feature type="region of interest" description="Disordered" evidence="1">
    <location>
        <begin position="183"/>
        <end position="202"/>
    </location>
</feature>
<feature type="transmembrane region" description="Helical" evidence="2">
    <location>
        <begin position="151"/>
        <end position="172"/>
    </location>
</feature>
<proteinExistence type="predicted"/>
<dbReference type="GO" id="GO:0070072">
    <property type="term" value="P:vacuolar proton-transporting V-type ATPase complex assembly"/>
    <property type="evidence" value="ECO:0007669"/>
    <property type="project" value="InterPro"/>
</dbReference>
<keyword evidence="4" id="KW-1185">Reference proteome</keyword>
<evidence type="ECO:0000313" key="3">
    <source>
        <dbReference type="EMBL" id="KAF5335971.1"/>
    </source>
</evidence>
<dbReference type="Pfam" id="PF11712">
    <property type="entry name" value="Vma12"/>
    <property type="match status" value="1"/>
</dbReference>
<keyword evidence="2" id="KW-0472">Membrane</keyword>
<evidence type="ECO:0000256" key="1">
    <source>
        <dbReference type="SAM" id="MobiDB-lite"/>
    </source>
</evidence>
<dbReference type="InterPro" id="IPR021013">
    <property type="entry name" value="ATPase_Vma12"/>
</dbReference>
<evidence type="ECO:0000313" key="4">
    <source>
        <dbReference type="Proteomes" id="UP000541558"/>
    </source>
</evidence>
<name>A0A8H5C7G1_9AGAR</name>
<reference evidence="3 4" key="1">
    <citation type="journal article" date="2020" name="ISME J.">
        <title>Uncovering the hidden diversity of litter-decomposition mechanisms in mushroom-forming fungi.</title>
        <authorList>
            <person name="Floudas D."/>
            <person name="Bentzer J."/>
            <person name="Ahren D."/>
            <person name="Johansson T."/>
            <person name="Persson P."/>
            <person name="Tunlid A."/>
        </authorList>
    </citation>
    <scope>NUCLEOTIDE SEQUENCE [LARGE SCALE GENOMIC DNA]</scope>
    <source>
        <strain evidence="3 4">CBS 175.51</strain>
    </source>
</reference>
<protein>
    <recommendedName>
        <fullName evidence="5">Endoplasmic reticulum-based factor for assembly of V-ATPase-domain-containing protein</fullName>
    </recommendedName>
</protein>
<dbReference type="EMBL" id="JAACJK010000059">
    <property type="protein sequence ID" value="KAF5335971.1"/>
    <property type="molecule type" value="Genomic_DNA"/>
</dbReference>
<gene>
    <name evidence="3" type="ORF">D9611_006385</name>
</gene>
<dbReference type="OrthoDB" id="3193718at2759"/>
<feature type="transmembrane region" description="Helical" evidence="2">
    <location>
        <begin position="118"/>
        <end position="139"/>
    </location>
</feature>
<organism evidence="3 4">
    <name type="scientific">Ephemerocybe angulata</name>
    <dbReference type="NCBI Taxonomy" id="980116"/>
    <lineage>
        <taxon>Eukaryota</taxon>
        <taxon>Fungi</taxon>
        <taxon>Dikarya</taxon>
        <taxon>Basidiomycota</taxon>
        <taxon>Agaricomycotina</taxon>
        <taxon>Agaricomycetes</taxon>
        <taxon>Agaricomycetidae</taxon>
        <taxon>Agaricales</taxon>
        <taxon>Agaricineae</taxon>
        <taxon>Psathyrellaceae</taxon>
        <taxon>Ephemerocybe</taxon>
    </lineage>
</organism>
<comment type="caution">
    <text evidence="3">The sequence shown here is derived from an EMBL/GenBank/DDBJ whole genome shotgun (WGS) entry which is preliminary data.</text>
</comment>
<keyword evidence="2" id="KW-1133">Transmembrane helix</keyword>
<evidence type="ECO:0008006" key="5">
    <source>
        <dbReference type="Google" id="ProtNLM"/>
    </source>
</evidence>
<dbReference type="Proteomes" id="UP000541558">
    <property type="component" value="Unassembled WGS sequence"/>
</dbReference>
<accession>A0A8H5C7G1</accession>
<dbReference type="AlphaFoldDB" id="A0A8H5C7G1"/>
<sequence length="223" mass="24610">MSAPQSTGLNVSLEPHLISTLKVVREIIPKDLKAELGKYVDGEAHSIIPYQFLQKISEWSRTTSGETKLHSKSISPHDYSMVSLLAGTTTSPEKNFGEYIPPIEPEVLAAKRASERKAITAIVNSVFSVFGAGFAAWWGADRTGWKDEYKVLFGLAVGTIVAISEGVLFLIWSSRAAATPKTKHYTGRHKKTLDEPPEMEDETVVLKASVQGEDDTPIRKRRQ</sequence>
<keyword evidence="2" id="KW-0812">Transmembrane</keyword>